<proteinExistence type="predicted"/>
<evidence type="ECO:0000256" key="13">
    <source>
        <dbReference type="PROSITE-ProRule" id="PRU10141"/>
    </source>
</evidence>
<keyword evidence="7" id="KW-0418">Kinase</keyword>
<keyword evidence="8" id="KW-0378">Hydrolase</keyword>
<evidence type="ECO:0000256" key="2">
    <source>
        <dbReference type="ARBA" id="ARBA00022527"/>
    </source>
</evidence>
<reference evidence="15" key="1">
    <citation type="submission" date="2020-03" db="EMBL/GenBank/DDBJ databases">
        <title>A high-quality chromosome-level genome assembly of a woody plant with both climbing and erect habits, Rhamnella rubrinervis.</title>
        <authorList>
            <person name="Lu Z."/>
            <person name="Yang Y."/>
            <person name="Zhu X."/>
            <person name="Sun Y."/>
        </authorList>
    </citation>
    <scope>NUCLEOTIDE SEQUENCE</scope>
    <source>
        <strain evidence="15">BYM</strain>
        <tissue evidence="15">Leaf</tissue>
    </source>
</reference>
<dbReference type="InterPro" id="IPR011009">
    <property type="entry name" value="Kinase-like_dom_sf"/>
</dbReference>
<dbReference type="Pfam" id="PF01764">
    <property type="entry name" value="Lipase_3"/>
    <property type="match status" value="1"/>
</dbReference>
<dbReference type="GO" id="GO:0004674">
    <property type="term" value="F:protein serine/threonine kinase activity"/>
    <property type="evidence" value="ECO:0007669"/>
    <property type="project" value="UniProtKB-KW"/>
</dbReference>
<dbReference type="PROSITE" id="PS50011">
    <property type="entry name" value="PROTEIN_KINASE_DOM"/>
    <property type="match status" value="1"/>
</dbReference>
<dbReference type="GO" id="GO:0030247">
    <property type="term" value="F:polysaccharide binding"/>
    <property type="evidence" value="ECO:0007669"/>
    <property type="project" value="InterPro"/>
</dbReference>
<evidence type="ECO:0000256" key="1">
    <source>
        <dbReference type="ARBA" id="ARBA00004479"/>
    </source>
</evidence>
<evidence type="ECO:0000256" key="12">
    <source>
        <dbReference type="ARBA" id="ARBA00023180"/>
    </source>
</evidence>
<dbReference type="InterPro" id="IPR017441">
    <property type="entry name" value="Protein_kinase_ATP_BS"/>
</dbReference>
<dbReference type="GO" id="GO:0016020">
    <property type="term" value="C:membrane"/>
    <property type="evidence" value="ECO:0007669"/>
    <property type="project" value="UniProtKB-SubCell"/>
</dbReference>
<evidence type="ECO:0000256" key="3">
    <source>
        <dbReference type="ARBA" id="ARBA00022679"/>
    </source>
</evidence>
<dbReference type="GO" id="GO:0006629">
    <property type="term" value="P:lipid metabolic process"/>
    <property type="evidence" value="ECO:0007669"/>
    <property type="project" value="InterPro"/>
</dbReference>
<dbReference type="Pfam" id="PF00069">
    <property type="entry name" value="Pkinase"/>
    <property type="match status" value="1"/>
</dbReference>
<feature type="binding site" evidence="13">
    <location>
        <position position="670"/>
    </location>
    <ligand>
        <name>ATP</name>
        <dbReference type="ChEBI" id="CHEBI:30616"/>
    </ligand>
</feature>
<dbReference type="PANTHER" id="PTHR27009">
    <property type="entry name" value="RUST RESISTANCE KINASE LR10-RELATED"/>
    <property type="match status" value="1"/>
</dbReference>
<dbReference type="AlphaFoldDB" id="A0A8K0DRA1"/>
<evidence type="ECO:0000313" key="16">
    <source>
        <dbReference type="Proteomes" id="UP000796880"/>
    </source>
</evidence>
<dbReference type="FunFam" id="3.30.200.20:FF:000178">
    <property type="entry name" value="serine/threonine-protein kinase PBS1-like"/>
    <property type="match status" value="1"/>
</dbReference>
<organism evidence="15 16">
    <name type="scientific">Rhamnella rubrinervis</name>
    <dbReference type="NCBI Taxonomy" id="2594499"/>
    <lineage>
        <taxon>Eukaryota</taxon>
        <taxon>Viridiplantae</taxon>
        <taxon>Streptophyta</taxon>
        <taxon>Embryophyta</taxon>
        <taxon>Tracheophyta</taxon>
        <taxon>Spermatophyta</taxon>
        <taxon>Magnoliopsida</taxon>
        <taxon>eudicotyledons</taxon>
        <taxon>Gunneridae</taxon>
        <taxon>Pentapetalae</taxon>
        <taxon>rosids</taxon>
        <taxon>fabids</taxon>
        <taxon>Rosales</taxon>
        <taxon>Rhamnaceae</taxon>
        <taxon>rhamnoid group</taxon>
        <taxon>Rhamneae</taxon>
        <taxon>Rhamnella</taxon>
    </lineage>
</organism>
<evidence type="ECO:0000256" key="4">
    <source>
        <dbReference type="ARBA" id="ARBA00022692"/>
    </source>
</evidence>
<dbReference type="FunFam" id="1.10.510.10:FF:000590">
    <property type="entry name" value="PR5-like receptor kinase"/>
    <property type="match status" value="1"/>
</dbReference>
<dbReference type="GO" id="GO:0005524">
    <property type="term" value="F:ATP binding"/>
    <property type="evidence" value="ECO:0007669"/>
    <property type="project" value="UniProtKB-UniRule"/>
</dbReference>
<dbReference type="Pfam" id="PF13947">
    <property type="entry name" value="GUB_WAK_bind"/>
    <property type="match status" value="1"/>
</dbReference>
<sequence length="936" mass="106421">MSSAMEIFRKSGPSHLTAVDWKNPHHRRAVAASLVQGAYKIERDRQENLQGLEAHAPPWWEFFHFQLKHLLIDDVDRSIFGVIYEYKLPASYFMQSELKTPRYVIAFRGTLTLPDTWIRDLKLNFQCIIDILHQSSRFKHAMQSIQNMVSLAGEGNVWLAGHSLGSALALLAGKSMTKMGFPLETYLFNPPFISAATERITYERVKHVIRIASSVVKAGLSHVLKSRHRRFDSQQHQDPFVLLSAWSPYLFLNQTDDICNGYITYFEQRKKMDEIGARRIGRVAIKNSIERMLSGALGKVCMQGIVNSPSVILIMLMSIGRENVITLVWVLAQLMSTSIEASSSVAGTEAKTTIKDHHLCLASSCGSISNISYPFRLKGHDPPNCGDPRFELSCENNRTIFYLYSLKFYVLKISYDPYFPSVQIVDANLDTNVPLYPIQSPCNYYADYYSLSFISLLNCTQPVLNSSKYMDASPCIHINNYSYPNTTSSSSSAYYLYVLASYSSLSDIHESCYVKASLPANTYNTTNKNIVEICRYLLMGFTTYPSIKSEPCHPLPFTRRIEIFFRKLWWYHNRQLIDFFISLGAIIFGRASLGFLCLLAICIYKLSQRHLSVDNTIEEFLQSQNNLMPIRYSYPQIKRMTKGFKSKLGQGGYGSVFKGKLQSGHPVAIKVLNKVKANGQDFINEVATIGRIHHVNVVRLIGFCVDGSKRALVYEYMPNGSLDTFIFSHKGKTISLNWETTYDIALGVARGIEYLHRGCDMQILHFDIKPHNILLDQNFVPKVSDFGLAKLYPVDDSNVSLTAARGTLGYIAPELFYNNIGGISYKADVYSFGMLLMEMVWRRKNLNAFTERTSKIYFSSWIYDKINQGQNLELGNATDGETQIVRKLLIVAFWCIQMKPIDRPSMGKVLEMLQQKVEFLQMPSKPFLCPPEPDVK</sequence>
<evidence type="ECO:0000256" key="6">
    <source>
        <dbReference type="ARBA" id="ARBA00022741"/>
    </source>
</evidence>
<keyword evidence="4" id="KW-0812">Transmembrane</keyword>
<gene>
    <name evidence="15" type="ORF">FNV43_RR23926</name>
</gene>
<evidence type="ECO:0000256" key="11">
    <source>
        <dbReference type="ARBA" id="ARBA00023136"/>
    </source>
</evidence>
<evidence type="ECO:0000256" key="10">
    <source>
        <dbReference type="ARBA" id="ARBA00022989"/>
    </source>
</evidence>
<dbReference type="InterPro" id="IPR045874">
    <property type="entry name" value="LRK10/LRL21-25-like"/>
</dbReference>
<comment type="caution">
    <text evidence="15">The sequence shown here is derived from an EMBL/GenBank/DDBJ whole genome shotgun (WGS) entry which is preliminary data.</text>
</comment>
<dbReference type="EMBL" id="VOIH02000011">
    <property type="protein sequence ID" value="KAF3432824.1"/>
    <property type="molecule type" value="Genomic_DNA"/>
</dbReference>
<dbReference type="Proteomes" id="UP000796880">
    <property type="component" value="Unassembled WGS sequence"/>
</dbReference>
<keyword evidence="10" id="KW-1133">Transmembrane helix</keyword>
<protein>
    <recommendedName>
        <fullName evidence="14">Protein kinase domain-containing protein</fullName>
    </recommendedName>
</protein>
<dbReference type="SUPFAM" id="SSF56112">
    <property type="entry name" value="Protein kinase-like (PK-like)"/>
    <property type="match status" value="1"/>
</dbReference>
<dbReference type="InterPro" id="IPR002921">
    <property type="entry name" value="Fungal_lipase-type"/>
</dbReference>
<dbReference type="Gene3D" id="1.10.510.10">
    <property type="entry name" value="Transferase(Phosphotransferase) domain 1"/>
    <property type="match status" value="1"/>
</dbReference>
<keyword evidence="9 13" id="KW-0067">ATP-binding</keyword>
<dbReference type="SMART" id="SM00220">
    <property type="entry name" value="S_TKc"/>
    <property type="match status" value="1"/>
</dbReference>
<dbReference type="InterPro" id="IPR029058">
    <property type="entry name" value="AB_hydrolase_fold"/>
</dbReference>
<dbReference type="GO" id="GO:0016787">
    <property type="term" value="F:hydrolase activity"/>
    <property type="evidence" value="ECO:0007669"/>
    <property type="project" value="UniProtKB-KW"/>
</dbReference>
<dbReference type="Gene3D" id="3.40.50.1820">
    <property type="entry name" value="alpha/beta hydrolase"/>
    <property type="match status" value="1"/>
</dbReference>
<evidence type="ECO:0000259" key="14">
    <source>
        <dbReference type="PROSITE" id="PS50011"/>
    </source>
</evidence>
<dbReference type="PROSITE" id="PS00108">
    <property type="entry name" value="PROTEIN_KINASE_ST"/>
    <property type="match status" value="1"/>
</dbReference>
<accession>A0A8K0DRA1</accession>
<evidence type="ECO:0000256" key="8">
    <source>
        <dbReference type="ARBA" id="ARBA00022801"/>
    </source>
</evidence>
<dbReference type="OrthoDB" id="544400at2759"/>
<dbReference type="Gene3D" id="3.30.200.20">
    <property type="entry name" value="Phosphorylase Kinase, domain 1"/>
    <property type="match status" value="1"/>
</dbReference>
<evidence type="ECO:0000256" key="9">
    <source>
        <dbReference type="ARBA" id="ARBA00022840"/>
    </source>
</evidence>
<dbReference type="InterPro" id="IPR025287">
    <property type="entry name" value="WAK_GUB"/>
</dbReference>
<name>A0A8K0DRA1_9ROSA</name>
<feature type="domain" description="Protein kinase" evidence="14">
    <location>
        <begin position="642"/>
        <end position="920"/>
    </location>
</feature>
<keyword evidence="2" id="KW-0723">Serine/threonine-protein kinase</keyword>
<dbReference type="SUPFAM" id="SSF53474">
    <property type="entry name" value="alpha/beta-Hydrolases"/>
    <property type="match status" value="1"/>
</dbReference>
<comment type="subcellular location">
    <subcellularLocation>
        <location evidence="1">Membrane</location>
        <topology evidence="1">Single-pass type I membrane protein</topology>
    </subcellularLocation>
</comment>
<keyword evidence="3" id="KW-0808">Transferase</keyword>
<evidence type="ECO:0000256" key="5">
    <source>
        <dbReference type="ARBA" id="ARBA00022729"/>
    </source>
</evidence>
<evidence type="ECO:0000256" key="7">
    <source>
        <dbReference type="ARBA" id="ARBA00022777"/>
    </source>
</evidence>
<keyword evidence="11" id="KW-0472">Membrane</keyword>
<keyword evidence="5" id="KW-0732">Signal</keyword>
<keyword evidence="6 13" id="KW-0547">Nucleotide-binding</keyword>
<evidence type="ECO:0000313" key="15">
    <source>
        <dbReference type="EMBL" id="KAF3432824.1"/>
    </source>
</evidence>
<dbReference type="PROSITE" id="PS00107">
    <property type="entry name" value="PROTEIN_KINASE_ATP"/>
    <property type="match status" value="1"/>
</dbReference>
<keyword evidence="16" id="KW-1185">Reference proteome</keyword>
<keyword evidence="12" id="KW-0325">Glycoprotein</keyword>
<dbReference type="InterPro" id="IPR000719">
    <property type="entry name" value="Prot_kinase_dom"/>
</dbReference>
<dbReference type="InterPro" id="IPR008271">
    <property type="entry name" value="Ser/Thr_kinase_AS"/>
</dbReference>